<evidence type="ECO:0000256" key="1">
    <source>
        <dbReference type="SAM" id="MobiDB-lite"/>
    </source>
</evidence>
<dbReference type="Proteomes" id="UP001521785">
    <property type="component" value="Unassembled WGS sequence"/>
</dbReference>
<keyword evidence="3" id="KW-1185">Reference proteome</keyword>
<feature type="compositionally biased region" description="Acidic residues" evidence="1">
    <location>
        <begin position="117"/>
        <end position="130"/>
    </location>
</feature>
<feature type="compositionally biased region" description="Low complexity" evidence="1">
    <location>
        <begin position="74"/>
        <end position="89"/>
    </location>
</feature>
<accession>A0ABR3QJA7</accession>
<reference evidence="2 3" key="1">
    <citation type="submission" date="2024-02" db="EMBL/GenBank/DDBJ databases">
        <title>De novo assembly and annotation of 12 fungi associated with fruit tree decline syndrome in Ontario, Canada.</title>
        <authorList>
            <person name="Sulman M."/>
            <person name="Ellouze W."/>
            <person name="Ilyukhin E."/>
        </authorList>
    </citation>
    <scope>NUCLEOTIDE SEQUENCE [LARGE SCALE GENOMIC DNA]</scope>
    <source>
        <strain evidence="2 3">M42-189</strain>
    </source>
</reference>
<feature type="compositionally biased region" description="Basic residues" evidence="1">
    <location>
        <begin position="135"/>
        <end position="146"/>
    </location>
</feature>
<evidence type="ECO:0000313" key="2">
    <source>
        <dbReference type="EMBL" id="KAL1592240.1"/>
    </source>
</evidence>
<sequence>MPPKKDETAALSGEAITGFTAKETKIIAAAFVAGTGLDKYDYDLFANLTGNTTSSIKKMWPPIKRKVIEAQPSFGTFLSGTTSTSASFGDDAGETKAKAAPKAKANNGKKRKATSTEPEDDELVPEEAAEDVGKKKPAAKGRKKKAGSADAEESEKKPAAKRGRKKVKSEEVVDEETKEEEAADGVAQEEI</sequence>
<protein>
    <submittedName>
        <fullName evidence="2">Uncharacterized protein</fullName>
    </submittedName>
</protein>
<organism evidence="2 3">
    <name type="scientific">Paraconiothyrium brasiliense</name>
    <dbReference type="NCBI Taxonomy" id="300254"/>
    <lineage>
        <taxon>Eukaryota</taxon>
        <taxon>Fungi</taxon>
        <taxon>Dikarya</taxon>
        <taxon>Ascomycota</taxon>
        <taxon>Pezizomycotina</taxon>
        <taxon>Dothideomycetes</taxon>
        <taxon>Pleosporomycetidae</taxon>
        <taxon>Pleosporales</taxon>
        <taxon>Massarineae</taxon>
        <taxon>Didymosphaeriaceae</taxon>
        <taxon>Paraconiothyrium</taxon>
    </lineage>
</organism>
<gene>
    <name evidence="2" type="ORF">SLS60_011317</name>
</gene>
<feature type="compositionally biased region" description="Acidic residues" evidence="1">
    <location>
        <begin position="172"/>
        <end position="191"/>
    </location>
</feature>
<evidence type="ECO:0000313" key="3">
    <source>
        <dbReference type="Proteomes" id="UP001521785"/>
    </source>
</evidence>
<feature type="region of interest" description="Disordered" evidence="1">
    <location>
        <begin position="74"/>
        <end position="191"/>
    </location>
</feature>
<comment type="caution">
    <text evidence="2">The sequence shown here is derived from an EMBL/GenBank/DDBJ whole genome shotgun (WGS) entry which is preliminary data.</text>
</comment>
<name>A0ABR3QJA7_9PLEO</name>
<dbReference type="EMBL" id="JAKJXO020000021">
    <property type="protein sequence ID" value="KAL1592240.1"/>
    <property type="molecule type" value="Genomic_DNA"/>
</dbReference>
<proteinExistence type="predicted"/>